<dbReference type="EMBL" id="AP022564">
    <property type="protein sequence ID" value="BBX21782.1"/>
    <property type="molecule type" value="Genomic_DNA"/>
</dbReference>
<reference evidence="3 4" key="1">
    <citation type="journal article" date="2019" name="Emerg. Microbes Infect.">
        <title>Comprehensive subspecies identification of 175 nontuberculous mycobacteria species based on 7547 genomic profiles.</title>
        <authorList>
            <person name="Matsumoto Y."/>
            <person name="Kinjo T."/>
            <person name="Motooka D."/>
            <person name="Nabeya D."/>
            <person name="Jung N."/>
            <person name="Uechi K."/>
            <person name="Horii T."/>
            <person name="Iida T."/>
            <person name="Fujita J."/>
            <person name="Nakamura S."/>
        </authorList>
    </citation>
    <scope>NUCLEOTIDE SEQUENCE [LARGE SCALE GENOMIC DNA]</scope>
    <source>
        <strain evidence="3 4">JCM 12143</strain>
    </source>
</reference>
<proteinExistence type="predicted"/>
<protein>
    <submittedName>
        <fullName evidence="3">Biotinylated protein TB7.3</fullName>
    </submittedName>
</protein>
<keyword evidence="1" id="KW-0092">Biotin</keyword>
<dbReference type="InterPro" id="IPR000089">
    <property type="entry name" value="Biotin_lipoyl"/>
</dbReference>
<organism evidence="3 4">
    <name type="scientific">Mycolicibacter terrae</name>
    <dbReference type="NCBI Taxonomy" id="1788"/>
    <lineage>
        <taxon>Bacteria</taxon>
        <taxon>Bacillati</taxon>
        <taxon>Actinomycetota</taxon>
        <taxon>Actinomycetes</taxon>
        <taxon>Mycobacteriales</taxon>
        <taxon>Mycobacteriaceae</taxon>
        <taxon>Mycolicibacter</taxon>
    </lineage>
</organism>
<dbReference type="SUPFAM" id="SSF51230">
    <property type="entry name" value="Single hybrid motif"/>
    <property type="match status" value="1"/>
</dbReference>
<gene>
    <name evidence="3" type="ORF">MTER_11930</name>
</gene>
<sequence length="86" mass="9120">MGDQGIVDWVMNEVKMAEDVRAEIVASVLEVVVHEGEQINEGDTVVLLESMKMEIPVLAETAGTVSKVAVKVGDVIQAGDLIAVIS</sequence>
<name>A0AAD1HUN3_9MYCO</name>
<dbReference type="InterPro" id="IPR050709">
    <property type="entry name" value="Biotin_Carboxyl_Carrier/Decarb"/>
</dbReference>
<dbReference type="Pfam" id="PF00364">
    <property type="entry name" value="Biotin_lipoyl"/>
    <property type="match status" value="1"/>
</dbReference>
<dbReference type="Gene3D" id="2.40.50.100">
    <property type="match status" value="1"/>
</dbReference>
<dbReference type="Proteomes" id="UP000467636">
    <property type="component" value="Chromosome"/>
</dbReference>
<evidence type="ECO:0000256" key="1">
    <source>
        <dbReference type="ARBA" id="ARBA00023267"/>
    </source>
</evidence>
<dbReference type="PANTHER" id="PTHR45266">
    <property type="entry name" value="OXALOACETATE DECARBOXYLASE ALPHA CHAIN"/>
    <property type="match status" value="1"/>
</dbReference>
<feature type="domain" description="Lipoyl-binding" evidence="2">
    <location>
        <begin position="11"/>
        <end position="86"/>
    </location>
</feature>
<evidence type="ECO:0000313" key="4">
    <source>
        <dbReference type="Proteomes" id="UP000467636"/>
    </source>
</evidence>
<dbReference type="PANTHER" id="PTHR45266:SF3">
    <property type="entry name" value="OXALOACETATE DECARBOXYLASE ALPHA CHAIN"/>
    <property type="match status" value="1"/>
</dbReference>
<keyword evidence="4" id="KW-1185">Reference proteome</keyword>
<evidence type="ECO:0000259" key="2">
    <source>
        <dbReference type="PROSITE" id="PS50968"/>
    </source>
</evidence>
<dbReference type="PROSITE" id="PS50968">
    <property type="entry name" value="BIOTINYL_LIPOYL"/>
    <property type="match status" value="1"/>
</dbReference>
<accession>A0AAD1HUN3</accession>
<dbReference type="AlphaFoldDB" id="A0AAD1HUN3"/>
<dbReference type="NCBIfam" id="NF004547">
    <property type="entry name" value="PRK05889.1"/>
    <property type="match status" value="1"/>
</dbReference>
<dbReference type="CDD" id="cd06850">
    <property type="entry name" value="biotinyl_domain"/>
    <property type="match status" value="1"/>
</dbReference>
<dbReference type="InterPro" id="IPR011053">
    <property type="entry name" value="Single_hybrid_motif"/>
</dbReference>
<evidence type="ECO:0000313" key="3">
    <source>
        <dbReference type="EMBL" id="BBX21782.1"/>
    </source>
</evidence>